<evidence type="ECO:0000256" key="5">
    <source>
        <dbReference type="ARBA" id="ARBA00023136"/>
    </source>
</evidence>
<dbReference type="SUPFAM" id="SSF55073">
    <property type="entry name" value="Nucleotide cyclase"/>
    <property type="match status" value="1"/>
</dbReference>
<feature type="domain" description="HAMP" evidence="7">
    <location>
        <begin position="329"/>
        <end position="385"/>
    </location>
</feature>
<dbReference type="PANTHER" id="PTHR45138:SF9">
    <property type="entry name" value="DIGUANYLATE CYCLASE DGCM-RELATED"/>
    <property type="match status" value="1"/>
</dbReference>
<keyword evidence="4 6" id="KW-1133">Transmembrane helix</keyword>
<comment type="caution">
    <text evidence="9">The sequence shown here is derived from an EMBL/GenBank/DDBJ whole genome shotgun (WGS) entry which is preliminary data.</text>
</comment>
<dbReference type="GO" id="GO:0005886">
    <property type="term" value="C:plasma membrane"/>
    <property type="evidence" value="ECO:0007669"/>
    <property type="project" value="UniProtKB-SubCell"/>
</dbReference>
<dbReference type="InterPro" id="IPR050469">
    <property type="entry name" value="Diguanylate_Cyclase"/>
</dbReference>
<sequence length="564" mass="65207">MCFYGGKALKTVKKVLCQNTIKNQLRRGHIVIIFIISLCIFIPTIFIEYQQTINQQKVEMTNYLDAQTYFFESWLMERSKDIHTMTNLDFVKGYQHEESQDYFQDFKKQSVFTDLVFVNKEGIVQFDTVTEYQQNGVGIDVSNRAYFQIAKKTKQQYITDVLISKVTKQPIIAFASPIFDEQQQFNGVVFGTVNFNTIDQLLNESRVGFQGHAYIVNRDGTLLTEFDSNKKNKEANRQNIIFKNEMIDKRIFMIAQTNALKSPLNTYQDANGQWVLAKSKPINQGKWYIISEVNLMETYTPLFKRLGLLAVCILLGTFFTIKVMLLITKKIEEPIQQLLEGVAKVEQGNYDYKINEKQLAPYAKEFQELCSSFNEMSTKVKEDTILLKELSVTCQLTKLYNRRYLIEQGEHVFQECKNEDNHCSCIAIDIDFFKKVNDHYGHLIGDEVLKHVATIIKESVRRKDITTRYGGEEFVILCPSTSLESAVKIAERIRKNVEQHPFHIGEQFIHMTVSVGIAEYANEADISTFYELIDKADQALYIAKESGRNMLGIYNEENNVATRN</sequence>
<dbReference type="InterPro" id="IPR043128">
    <property type="entry name" value="Rev_trsase/Diguanyl_cyclase"/>
</dbReference>
<dbReference type="Gene3D" id="3.30.70.270">
    <property type="match status" value="1"/>
</dbReference>
<evidence type="ECO:0000256" key="3">
    <source>
        <dbReference type="ARBA" id="ARBA00022692"/>
    </source>
</evidence>
<proteinExistence type="predicted"/>
<keyword evidence="3 6" id="KW-0812">Transmembrane</keyword>
<dbReference type="InterPro" id="IPR000160">
    <property type="entry name" value="GGDEF_dom"/>
</dbReference>
<gene>
    <name evidence="9" type="ORF">FC756_07560</name>
</gene>
<dbReference type="Gene3D" id="6.10.340.10">
    <property type="match status" value="1"/>
</dbReference>
<dbReference type="GO" id="GO:1902201">
    <property type="term" value="P:negative regulation of bacterial-type flagellum-dependent cell motility"/>
    <property type="evidence" value="ECO:0007669"/>
    <property type="project" value="TreeGrafter"/>
</dbReference>
<dbReference type="CDD" id="cd06225">
    <property type="entry name" value="HAMP"/>
    <property type="match status" value="1"/>
</dbReference>
<dbReference type="GO" id="GO:0052621">
    <property type="term" value="F:diguanylate cyclase activity"/>
    <property type="evidence" value="ECO:0007669"/>
    <property type="project" value="TreeGrafter"/>
</dbReference>
<dbReference type="InterPro" id="IPR029151">
    <property type="entry name" value="Sensor-like_sf"/>
</dbReference>
<dbReference type="InterPro" id="IPR033479">
    <property type="entry name" value="dCache_1"/>
</dbReference>
<dbReference type="PROSITE" id="PS50887">
    <property type="entry name" value="GGDEF"/>
    <property type="match status" value="1"/>
</dbReference>
<dbReference type="EMBL" id="SZPU01000021">
    <property type="protein sequence ID" value="TKI70498.1"/>
    <property type="molecule type" value="Genomic_DNA"/>
</dbReference>
<evidence type="ECO:0000256" key="2">
    <source>
        <dbReference type="ARBA" id="ARBA00022475"/>
    </source>
</evidence>
<dbReference type="GO" id="GO:0007165">
    <property type="term" value="P:signal transduction"/>
    <property type="evidence" value="ECO:0007669"/>
    <property type="project" value="InterPro"/>
</dbReference>
<dbReference type="CDD" id="cd12914">
    <property type="entry name" value="PDC1_DGC_like"/>
    <property type="match status" value="1"/>
</dbReference>
<name>A0A4U2Z890_9BACI</name>
<evidence type="ECO:0000256" key="6">
    <source>
        <dbReference type="SAM" id="Phobius"/>
    </source>
</evidence>
<dbReference type="PANTHER" id="PTHR45138">
    <property type="entry name" value="REGULATORY COMPONENTS OF SENSORY TRANSDUCTION SYSTEM"/>
    <property type="match status" value="1"/>
</dbReference>
<organism evidence="9 10">
    <name type="scientific">Lysinibacillus mangiferihumi</name>
    <dbReference type="NCBI Taxonomy" id="1130819"/>
    <lineage>
        <taxon>Bacteria</taxon>
        <taxon>Bacillati</taxon>
        <taxon>Bacillota</taxon>
        <taxon>Bacilli</taxon>
        <taxon>Bacillales</taxon>
        <taxon>Bacillaceae</taxon>
        <taxon>Lysinibacillus</taxon>
    </lineage>
</organism>
<evidence type="ECO:0000259" key="8">
    <source>
        <dbReference type="PROSITE" id="PS50887"/>
    </source>
</evidence>
<dbReference type="AlphaFoldDB" id="A0A4U2Z890"/>
<dbReference type="Gene3D" id="3.30.450.20">
    <property type="entry name" value="PAS domain"/>
    <property type="match status" value="1"/>
</dbReference>
<feature type="domain" description="GGDEF" evidence="8">
    <location>
        <begin position="421"/>
        <end position="556"/>
    </location>
</feature>
<feature type="transmembrane region" description="Helical" evidence="6">
    <location>
        <begin position="28"/>
        <end position="47"/>
    </location>
</feature>
<protein>
    <submittedName>
        <fullName evidence="9">Diguanylate cyclase</fullName>
    </submittedName>
</protein>
<dbReference type="PROSITE" id="PS50885">
    <property type="entry name" value="HAMP"/>
    <property type="match status" value="1"/>
</dbReference>
<dbReference type="NCBIfam" id="TIGR00254">
    <property type="entry name" value="GGDEF"/>
    <property type="match status" value="1"/>
</dbReference>
<evidence type="ECO:0000313" key="9">
    <source>
        <dbReference type="EMBL" id="TKI70498.1"/>
    </source>
</evidence>
<dbReference type="Pfam" id="PF02743">
    <property type="entry name" value="dCache_1"/>
    <property type="match status" value="1"/>
</dbReference>
<dbReference type="CDD" id="cd18774">
    <property type="entry name" value="PDC2_HK_sensor"/>
    <property type="match status" value="1"/>
</dbReference>
<keyword evidence="5 6" id="KW-0472">Membrane</keyword>
<keyword evidence="10" id="KW-1185">Reference proteome</keyword>
<accession>A0A4U2Z890</accession>
<dbReference type="InterPro" id="IPR029787">
    <property type="entry name" value="Nucleotide_cyclase"/>
</dbReference>
<evidence type="ECO:0000256" key="1">
    <source>
        <dbReference type="ARBA" id="ARBA00004651"/>
    </source>
</evidence>
<dbReference type="GO" id="GO:0043709">
    <property type="term" value="P:cell adhesion involved in single-species biofilm formation"/>
    <property type="evidence" value="ECO:0007669"/>
    <property type="project" value="TreeGrafter"/>
</dbReference>
<dbReference type="Pfam" id="PF00990">
    <property type="entry name" value="GGDEF"/>
    <property type="match status" value="1"/>
</dbReference>
<dbReference type="SMART" id="SM00267">
    <property type="entry name" value="GGDEF"/>
    <property type="match status" value="1"/>
</dbReference>
<feature type="transmembrane region" description="Helical" evidence="6">
    <location>
        <begin position="306"/>
        <end position="327"/>
    </location>
</feature>
<dbReference type="InterPro" id="IPR003660">
    <property type="entry name" value="HAMP_dom"/>
</dbReference>
<evidence type="ECO:0000259" key="7">
    <source>
        <dbReference type="PROSITE" id="PS50885"/>
    </source>
</evidence>
<reference evidence="9 10" key="1">
    <citation type="submission" date="2019-04" db="EMBL/GenBank/DDBJ databases">
        <title>Lysinibacillus genome sequencing.</title>
        <authorList>
            <person name="Dunlap C."/>
        </authorList>
    </citation>
    <scope>NUCLEOTIDE SEQUENCE [LARGE SCALE GENOMIC DNA]</scope>
    <source>
        <strain evidence="9 10">CCTCC AB 2010389</strain>
    </source>
</reference>
<evidence type="ECO:0000313" key="10">
    <source>
        <dbReference type="Proteomes" id="UP000308744"/>
    </source>
</evidence>
<comment type="subcellular location">
    <subcellularLocation>
        <location evidence="1">Cell membrane</location>
        <topology evidence="1">Multi-pass membrane protein</topology>
    </subcellularLocation>
</comment>
<dbReference type="SUPFAM" id="SSF103190">
    <property type="entry name" value="Sensory domain-like"/>
    <property type="match status" value="1"/>
</dbReference>
<keyword evidence="2" id="KW-1003">Cell membrane</keyword>
<dbReference type="Proteomes" id="UP000308744">
    <property type="component" value="Unassembled WGS sequence"/>
</dbReference>
<evidence type="ECO:0000256" key="4">
    <source>
        <dbReference type="ARBA" id="ARBA00022989"/>
    </source>
</evidence>
<dbReference type="CDD" id="cd01949">
    <property type="entry name" value="GGDEF"/>
    <property type="match status" value="1"/>
</dbReference>
<dbReference type="FunFam" id="3.30.70.270:FF:000001">
    <property type="entry name" value="Diguanylate cyclase domain protein"/>
    <property type="match status" value="1"/>
</dbReference>